<gene>
    <name evidence="3" type="ORF">FHE74_09980</name>
</gene>
<accession>A0A5C4U2H3</accession>
<protein>
    <recommendedName>
        <fullName evidence="5">S1 family peptidase</fullName>
    </recommendedName>
</protein>
<dbReference type="EMBL" id="VDHJ01000017">
    <property type="protein sequence ID" value="TNL94868.1"/>
    <property type="molecule type" value="Genomic_DNA"/>
</dbReference>
<name>A0A5C4U2H3_9CORY</name>
<evidence type="ECO:0000313" key="3">
    <source>
        <dbReference type="EMBL" id="TNL94868.1"/>
    </source>
</evidence>
<feature type="region of interest" description="Disordered" evidence="1">
    <location>
        <begin position="279"/>
        <end position="298"/>
    </location>
</feature>
<comment type="caution">
    <text evidence="3">The sequence shown here is derived from an EMBL/GenBank/DDBJ whole genome shotgun (WGS) entry which is preliminary data.</text>
</comment>
<keyword evidence="2" id="KW-0732">Signal</keyword>
<evidence type="ECO:0000313" key="4">
    <source>
        <dbReference type="Proteomes" id="UP000312032"/>
    </source>
</evidence>
<proteinExistence type="predicted"/>
<reference evidence="3 4" key="1">
    <citation type="submission" date="2019-06" db="EMBL/GenBank/DDBJ databases">
        <authorList>
            <person name="Li J."/>
        </authorList>
    </citation>
    <scope>NUCLEOTIDE SEQUENCE [LARGE SCALE GENOMIC DNA]</scope>
    <source>
        <strain evidence="3 4">LMG 28165</strain>
    </source>
</reference>
<dbReference type="OrthoDB" id="4399934at2"/>
<evidence type="ECO:0000256" key="1">
    <source>
        <dbReference type="SAM" id="MobiDB-lite"/>
    </source>
</evidence>
<dbReference type="Gene3D" id="2.40.10.10">
    <property type="entry name" value="Trypsin-like serine proteases"/>
    <property type="match status" value="2"/>
</dbReference>
<feature type="signal peptide" evidence="2">
    <location>
        <begin position="1"/>
        <end position="28"/>
    </location>
</feature>
<dbReference type="AlphaFoldDB" id="A0A5C4U2H3"/>
<keyword evidence="4" id="KW-1185">Reference proteome</keyword>
<dbReference type="Proteomes" id="UP000312032">
    <property type="component" value="Unassembled WGS sequence"/>
</dbReference>
<evidence type="ECO:0000256" key="2">
    <source>
        <dbReference type="SAM" id="SignalP"/>
    </source>
</evidence>
<organism evidence="3 4">
    <name type="scientific">Corynebacterium tapiri</name>
    <dbReference type="NCBI Taxonomy" id="1448266"/>
    <lineage>
        <taxon>Bacteria</taxon>
        <taxon>Bacillati</taxon>
        <taxon>Actinomycetota</taxon>
        <taxon>Actinomycetes</taxon>
        <taxon>Mycobacteriales</taxon>
        <taxon>Corynebacteriaceae</taxon>
        <taxon>Corynebacterium</taxon>
    </lineage>
</organism>
<dbReference type="SUPFAM" id="SSF50494">
    <property type="entry name" value="Trypsin-like serine proteases"/>
    <property type="match status" value="1"/>
</dbReference>
<dbReference type="InterPro" id="IPR043504">
    <property type="entry name" value="Peptidase_S1_PA_chymotrypsin"/>
</dbReference>
<dbReference type="RefSeq" id="WP_139466371.1">
    <property type="nucleotide sequence ID" value="NZ_VDHJ01000017.1"/>
</dbReference>
<sequence length="394" mass="41715">MRSFVSRATATAVVALLTGLVSPVAAHAAVAAPGAPLRTVASEPTLPGMPTQLDFASCSQGPVGTVALDDASRNPVMLTAGHCTHAVNPFWQPTDAVYSPGVDGNELIGHRGPSGFDNPMTGEPVADLAASVVSQDWSVVELEPSTTTSRLSQSRNHDGLPSGTPVVLTGIRDYPDLAPGQISFDNFGQPICKDGDVSGRTCGQQLFRTRNSVFHQNLGYEHGDSGGVNFDPNTHEVIGVASQALGNFGRAQTADVALETAYGIPDGQVNQAFQLAESTEPHDTDLRTQSQDEQATREWTKQNYPDVQFTPQPTFQQQLDNQVKWAQSDVQALGTMFGDSVATGDMARAQRVAETAGKVGNYYAETLPDYAAMAAIENVASTVTVPMPPEGFLQ</sequence>
<dbReference type="InterPro" id="IPR009003">
    <property type="entry name" value="Peptidase_S1_PA"/>
</dbReference>
<evidence type="ECO:0008006" key="5">
    <source>
        <dbReference type="Google" id="ProtNLM"/>
    </source>
</evidence>
<feature type="chain" id="PRO_5023019300" description="S1 family peptidase" evidence="2">
    <location>
        <begin position="29"/>
        <end position="394"/>
    </location>
</feature>